<comment type="similarity">
    <text evidence="6">Belongs to the protein kinase superfamily.</text>
</comment>
<evidence type="ECO:0000256" key="3">
    <source>
        <dbReference type="ARBA" id="ARBA00022777"/>
    </source>
</evidence>
<dbReference type="InterPro" id="IPR017441">
    <property type="entry name" value="Protein_kinase_ATP_BS"/>
</dbReference>
<feature type="domain" description="Protein kinase" evidence="7">
    <location>
        <begin position="3"/>
        <end position="246"/>
    </location>
</feature>
<keyword evidence="2 5" id="KW-0547">Nucleotide-binding</keyword>
<sequence>MDWNRGNAIGRGSTAAVYIAHRSGEVFAVKSAEFHRSEFLKREQRILSTLNCPQIVAYQGFDITMEKGVRLFNLFMEYAPHGTLADRGGGMEETVVKSYTRQILQGLNYLHSKGIVHCDVKGQNLLVTEQGVKIADLGCARRVEESSVIAGTPAFMAPEVARGEEQGFPADVWALGCTVVEMITGKSPWHGVCDPAAAVYRVGFAGEVPEIPSFVSEQGRDFLGKCLKRDPRERWTVEELLGHGFVKECKELKLLTLDSDTPRSVLERGFWDSLEASKQFSTDDYSWGFPSPADRIRRLFSSEPNWDDDHHHWVTVRSNDMQLELEATICNVSDDDDKGLVVCNETKFVFELITWDGNGNGISDDCYLRGRECACHVTKSLSICLCLMMEILILTMKEIFTMHCFISLFLFNSTLDELMIS</sequence>
<evidence type="ECO:0000256" key="5">
    <source>
        <dbReference type="PROSITE-ProRule" id="PRU10141"/>
    </source>
</evidence>
<organism evidence="8 9">
    <name type="scientific">Clitoria ternatea</name>
    <name type="common">Butterfly pea</name>
    <dbReference type="NCBI Taxonomy" id="43366"/>
    <lineage>
        <taxon>Eukaryota</taxon>
        <taxon>Viridiplantae</taxon>
        <taxon>Streptophyta</taxon>
        <taxon>Embryophyta</taxon>
        <taxon>Tracheophyta</taxon>
        <taxon>Spermatophyta</taxon>
        <taxon>Magnoliopsida</taxon>
        <taxon>eudicotyledons</taxon>
        <taxon>Gunneridae</taxon>
        <taxon>Pentapetalae</taxon>
        <taxon>rosids</taxon>
        <taxon>fabids</taxon>
        <taxon>Fabales</taxon>
        <taxon>Fabaceae</taxon>
        <taxon>Papilionoideae</taxon>
        <taxon>50 kb inversion clade</taxon>
        <taxon>NPAAA clade</taxon>
        <taxon>indigoferoid/millettioid clade</taxon>
        <taxon>Phaseoleae</taxon>
        <taxon>Clitoria</taxon>
    </lineage>
</organism>
<dbReference type="Gene3D" id="1.10.510.10">
    <property type="entry name" value="Transferase(Phosphotransferase) domain 1"/>
    <property type="match status" value="1"/>
</dbReference>
<evidence type="ECO:0000256" key="1">
    <source>
        <dbReference type="ARBA" id="ARBA00022679"/>
    </source>
</evidence>
<dbReference type="PANTHER" id="PTHR48011:SF6">
    <property type="entry name" value="PROTEIN KINASE DOMAIN-CONTAINING PROTEIN"/>
    <property type="match status" value="1"/>
</dbReference>
<name>A0AAN9JSK5_CLITE</name>
<dbReference type="Pfam" id="PF00069">
    <property type="entry name" value="Pkinase"/>
    <property type="match status" value="1"/>
</dbReference>
<dbReference type="PROSITE" id="PS50011">
    <property type="entry name" value="PROTEIN_KINASE_DOM"/>
    <property type="match status" value="1"/>
</dbReference>
<gene>
    <name evidence="8" type="ORF">RJT34_14231</name>
</gene>
<dbReference type="GO" id="GO:0007165">
    <property type="term" value="P:signal transduction"/>
    <property type="evidence" value="ECO:0007669"/>
    <property type="project" value="TreeGrafter"/>
</dbReference>
<dbReference type="InterPro" id="IPR011009">
    <property type="entry name" value="Kinase-like_dom_sf"/>
</dbReference>
<proteinExistence type="inferred from homology"/>
<dbReference type="CDD" id="cd06606">
    <property type="entry name" value="STKc_MAPKKK"/>
    <property type="match status" value="1"/>
</dbReference>
<comment type="caution">
    <text evidence="8">The sequence shown here is derived from an EMBL/GenBank/DDBJ whole genome shotgun (WGS) entry which is preliminary data.</text>
</comment>
<dbReference type="GO" id="GO:0005524">
    <property type="term" value="F:ATP binding"/>
    <property type="evidence" value="ECO:0007669"/>
    <property type="project" value="UniProtKB-UniRule"/>
</dbReference>
<keyword evidence="3" id="KW-0418">Kinase</keyword>
<reference evidence="8 9" key="1">
    <citation type="submission" date="2024-01" db="EMBL/GenBank/DDBJ databases">
        <title>The genomes of 5 underutilized Papilionoideae crops provide insights into root nodulation and disease resistance.</title>
        <authorList>
            <person name="Yuan L."/>
        </authorList>
    </citation>
    <scope>NUCLEOTIDE SEQUENCE [LARGE SCALE GENOMIC DNA]</scope>
    <source>
        <strain evidence="8">LY-2023</strain>
        <tissue evidence="8">Leaf</tissue>
    </source>
</reference>
<keyword evidence="6" id="KW-0723">Serine/threonine-protein kinase</keyword>
<keyword evidence="1" id="KW-0808">Transferase</keyword>
<evidence type="ECO:0000313" key="9">
    <source>
        <dbReference type="Proteomes" id="UP001359559"/>
    </source>
</evidence>
<feature type="binding site" evidence="5">
    <location>
        <position position="30"/>
    </location>
    <ligand>
        <name>ATP</name>
        <dbReference type="ChEBI" id="CHEBI:30616"/>
    </ligand>
</feature>
<keyword evidence="9" id="KW-1185">Reference proteome</keyword>
<dbReference type="EMBL" id="JAYKXN010000003">
    <property type="protein sequence ID" value="KAK7303328.1"/>
    <property type="molecule type" value="Genomic_DNA"/>
</dbReference>
<dbReference type="InterPro" id="IPR052751">
    <property type="entry name" value="Plant_MAPKKK"/>
</dbReference>
<keyword evidence="4 5" id="KW-0067">ATP-binding</keyword>
<dbReference type="PANTHER" id="PTHR48011">
    <property type="entry name" value="CCR4-NOT TRANSCRIPTIONAL COMPLEX SUBUNIT CAF120-RELATED"/>
    <property type="match status" value="1"/>
</dbReference>
<dbReference type="GO" id="GO:0004674">
    <property type="term" value="F:protein serine/threonine kinase activity"/>
    <property type="evidence" value="ECO:0007669"/>
    <property type="project" value="UniProtKB-KW"/>
</dbReference>
<evidence type="ECO:0000256" key="2">
    <source>
        <dbReference type="ARBA" id="ARBA00022741"/>
    </source>
</evidence>
<evidence type="ECO:0000256" key="6">
    <source>
        <dbReference type="RuleBase" id="RU000304"/>
    </source>
</evidence>
<dbReference type="Proteomes" id="UP001359559">
    <property type="component" value="Unassembled WGS sequence"/>
</dbReference>
<evidence type="ECO:0000256" key="4">
    <source>
        <dbReference type="ARBA" id="ARBA00022840"/>
    </source>
</evidence>
<evidence type="ECO:0000259" key="7">
    <source>
        <dbReference type="PROSITE" id="PS50011"/>
    </source>
</evidence>
<dbReference type="InterPro" id="IPR008271">
    <property type="entry name" value="Ser/Thr_kinase_AS"/>
</dbReference>
<dbReference type="PROSITE" id="PS00108">
    <property type="entry name" value="PROTEIN_KINASE_ST"/>
    <property type="match status" value="1"/>
</dbReference>
<dbReference type="AlphaFoldDB" id="A0AAN9JSK5"/>
<dbReference type="PROSITE" id="PS00107">
    <property type="entry name" value="PROTEIN_KINASE_ATP"/>
    <property type="match status" value="1"/>
</dbReference>
<dbReference type="SUPFAM" id="SSF56112">
    <property type="entry name" value="Protein kinase-like (PK-like)"/>
    <property type="match status" value="1"/>
</dbReference>
<protein>
    <recommendedName>
        <fullName evidence="7">Protein kinase domain-containing protein</fullName>
    </recommendedName>
</protein>
<accession>A0AAN9JSK5</accession>
<dbReference type="SMART" id="SM00220">
    <property type="entry name" value="S_TKc"/>
    <property type="match status" value="1"/>
</dbReference>
<dbReference type="InterPro" id="IPR000719">
    <property type="entry name" value="Prot_kinase_dom"/>
</dbReference>
<evidence type="ECO:0000313" key="8">
    <source>
        <dbReference type="EMBL" id="KAK7303328.1"/>
    </source>
</evidence>